<keyword evidence="2 5" id="KW-0812">Transmembrane</keyword>
<gene>
    <name evidence="5" type="primary">yciB</name>
    <name evidence="6" type="ORF">CVT23_19835</name>
</gene>
<dbReference type="HAMAP" id="MF_00189">
    <property type="entry name" value="YciB"/>
    <property type="match status" value="1"/>
</dbReference>
<organism evidence="6 7">
    <name type="scientific">Minwuia thermotolerans</name>
    <dbReference type="NCBI Taxonomy" id="2056226"/>
    <lineage>
        <taxon>Bacteria</taxon>
        <taxon>Pseudomonadati</taxon>
        <taxon>Pseudomonadota</taxon>
        <taxon>Alphaproteobacteria</taxon>
        <taxon>Minwuiales</taxon>
        <taxon>Minwuiaceae</taxon>
        <taxon>Minwuia</taxon>
    </lineage>
</organism>
<dbReference type="OrthoDB" id="9788219at2"/>
<dbReference type="GO" id="GO:0005886">
    <property type="term" value="C:plasma membrane"/>
    <property type="evidence" value="ECO:0007669"/>
    <property type="project" value="UniProtKB-SubCell"/>
</dbReference>
<dbReference type="Pfam" id="PF04279">
    <property type="entry name" value="IspA"/>
    <property type="match status" value="1"/>
</dbReference>
<dbReference type="AlphaFoldDB" id="A0A2M9FWZ1"/>
<dbReference type="PANTHER" id="PTHR36917">
    <property type="entry name" value="INTRACELLULAR SEPTATION PROTEIN A-RELATED"/>
    <property type="match status" value="1"/>
</dbReference>
<keyword evidence="5" id="KW-0997">Cell inner membrane</keyword>
<evidence type="ECO:0000313" key="7">
    <source>
        <dbReference type="Proteomes" id="UP000229498"/>
    </source>
</evidence>
<sequence>MSEMAAEIPLNRTSKLLGKLALEAGPLLAFFVGFMFGDIFVGTAVFMIAMIVSVACTYSAKRTLPTFPLLGLVMVLAFGGLTLWLGEAMFIKIQPTVGNALFGAMVLGGPLVGVNFLKRAFGDELTMRDEAWRKLAFRAGGFLICLALLNEVVRRSFSTEIWVYFKVFCVLPLDALFAASLWPMFRRERRAAEAARRQKREAA</sequence>
<keyword evidence="3 5" id="KW-1133">Transmembrane helix</keyword>
<dbReference type="RefSeq" id="WP_109794836.1">
    <property type="nucleotide sequence ID" value="NZ_PHIG01000052.1"/>
</dbReference>
<accession>A0A2M9FWZ1</accession>
<comment type="similarity">
    <text evidence="5">Belongs to the YciB family.</text>
</comment>
<evidence type="ECO:0000256" key="1">
    <source>
        <dbReference type="ARBA" id="ARBA00022475"/>
    </source>
</evidence>
<keyword evidence="4 5" id="KW-0472">Membrane</keyword>
<dbReference type="Proteomes" id="UP000229498">
    <property type="component" value="Unassembled WGS sequence"/>
</dbReference>
<evidence type="ECO:0000256" key="3">
    <source>
        <dbReference type="ARBA" id="ARBA00022989"/>
    </source>
</evidence>
<dbReference type="EMBL" id="PHIG01000052">
    <property type="protein sequence ID" value="PJK27981.1"/>
    <property type="molecule type" value="Genomic_DNA"/>
</dbReference>
<comment type="subcellular location">
    <subcellularLocation>
        <location evidence="5">Cell inner membrane</location>
        <topology evidence="5">Multi-pass membrane protein</topology>
    </subcellularLocation>
</comment>
<proteinExistence type="inferred from homology"/>
<reference evidence="6 7" key="1">
    <citation type="submission" date="2017-11" db="EMBL/GenBank/DDBJ databases">
        <title>Draft genome sequence of Rhizobiales bacterium SY3-13.</title>
        <authorList>
            <person name="Sun C."/>
        </authorList>
    </citation>
    <scope>NUCLEOTIDE SEQUENCE [LARGE SCALE GENOMIC DNA]</scope>
    <source>
        <strain evidence="6 7">SY3-13</strain>
    </source>
</reference>
<evidence type="ECO:0000256" key="2">
    <source>
        <dbReference type="ARBA" id="ARBA00022692"/>
    </source>
</evidence>
<evidence type="ECO:0000256" key="4">
    <source>
        <dbReference type="ARBA" id="ARBA00023136"/>
    </source>
</evidence>
<feature type="transmembrane region" description="Helical" evidence="5">
    <location>
        <begin position="67"/>
        <end position="85"/>
    </location>
</feature>
<feature type="transmembrane region" description="Helical" evidence="5">
    <location>
        <begin position="97"/>
        <end position="117"/>
    </location>
</feature>
<feature type="transmembrane region" description="Helical" evidence="5">
    <location>
        <begin position="161"/>
        <end position="182"/>
    </location>
</feature>
<protein>
    <recommendedName>
        <fullName evidence="5">Inner membrane-spanning protein YciB</fullName>
    </recommendedName>
</protein>
<keyword evidence="1 5" id="KW-1003">Cell membrane</keyword>
<name>A0A2M9FWZ1_9PROT</name>
<feature type="transmembrane region" description="Helical" evidence="5">
    <location>
        <begin position="131"/>
        <end position="149"/>
    </location>
</feature>
<evidence type="ECO:0000313" key="6">
    <source>
        <dbReference type="EMBL" id="PJK27981.1"/>
    </source>
</evidence>
<comment type="caution">
    <text evidence="6">The sequence shown here is derived from an EMBL/GenBank/DDBJ whole genome shotgun (WGS) entry which is preliminary data.</text>
</comment>
<dbReference type="InterPro" id="IPR006008">
    <property type="entry name" value="YciB"/>
</dbReference>
<keyword evidence="7" id="KW-1185">Reference proteome</keyword>
<comment type="function">
    <text evidence="5">Plays a role in cell envelope biogenesis, maintenance of cell envelope integrity and membrane homeostasis.</text>
</comment>
<dbReference type="PANTHER" id="PTHR36917:SF1">
    <property type="entry name" value="INNER MEMBRANE-SPANNING PROTEIN YCIB"/>
    <property type="match status" value="1"/>
</dbReference>
<evidence type="ECO:0000256" key="5">
    <source>
        <dbReference type="HAMAP-Rule" id="MF_00189"/>
    </source>
</evidence>
<feature type="transmembrane region" description="Helical" evidence="5">
    <location>
        <begin position="27"/>
        <end position="55"/>
    </location>
</feature>